<name>A0ABD5X4M1_9EURY</name>
<evidence type="ECO:0008006" key="5">
    <source>
        <dbReference type="Google" id="ProtNLM"/>
    </source>
</evidence>
<accession>A0ABD5X4M1</accession>
<proteinExistence type="predicted"/>
<dbReference type="Proteomes" id="UP001596414">
    <property type="component" value="Unassembled WGS sequence"/>
</dbReference>
<evidence type="ECO:0000256" key="2">
    <source>
        <dbReference type="SAM" id="Phobius"/>
    </source>
</evidence>
<keyword evidence="2" id="KW-0472">Membrane</keyword>
<feature type="compositionally biased region" description="Basic and acidic residues" evidence="1">
    <location>
        <begin position="1"/>
        <end position="11"/>
    </location>
</feature>
<feature type="transmembrane region" description="Helical" evidence="2">
    <location>
        <begin position="48"/>
        <end position="67"/>
    </location>
</feature>
<feature type="transmembrane region" description="Helical" evidence="2">
    <location>
        <begin position="102"/>
        <end position="122"/>
    </location>
</feature>
<comment type="caution">
    <text evidence="3">The sequence shown here is derived from an EMBL/GenBank/DDBJ whole genome shotgun (WGS) entry which is preliminary data.</text>
</comment>
<sequence>MSERQTQKTDDVDLNVDVDVGIDESSPPEENTSGGLARSLYGRTLGRVLSSRGLVVATVLSVVFSALFSLIPFLGLLGSLLGLGGAGFAYGAGSSESRYLELLLAGGAVGGGSALLGNLLVITFGSTVLLGLGLLGGAGAAVVGHYFGRDFRRGLTRDIN</sequence>
<dbReference type="EMBL" id="JBHSZQ010000002">
    <property type="protein sequence ID" value="MFC7124934.1"/>
    <property type="molecule type" value="Genomic_DNA"/>
</dbReference>
<keyword evidence="2" id="KW-1133">Transmembrane helix</keyword>
<evidence type="ECO:0000256" key="1">
    <source>
        <dbReference type="SAM" id="MobiDB-lite"/>
    </source>
</evidence>
<feature type="compositionally biased region" description="Acidic residues" evidence="1">
    <location>
        <begin position="12"/>
        <end position="22"/>
    </location>
</feature>
<gene>
    <name evidence="3" type="ORF">ACFQJ7_02620</name>
</gene>
<dbReference type="RefSeq" id="WP_267638293.1">
    <property type="nucleotide sequence ID" value="NZ_JAODIY010000013.1"/>
</dbReference>
<feature type="transmembrane region" description="Helical" evidence="2">
    <location>
        <begin position="73"/>
        <end position="90"/>
    </location>
</feature>
<protein>
    <recommendedName>
        <fullName evidence="5">Major facilitator superfamily (MFS) profile domain-containing protein</fullName>
    </recommendedName>
</protein>
<evidence type="ECO:0000313" key="4">
    <source>
        <dbReference type="Proteomes" id="UP001596414"/>
    </source>
</evidence>
<evidence type="ECO:0000313" key="3">
    <source>
        <dbReference type="EMBL" id="MFC7124934.1"/>
    </source>
</evidence>
<feature type="region of interest" description="Disordered" evidence="1">
    <location>
        <begin position="1"/>
        <end position="35"/>
    </location>
</feature>
<reference evidence="3 4" key="1">
    <citation type="journal article" date="2014" name="Int. J. Syst. Evol. Microbiol.">
        <title>Complete genome sequence of Corynebacterium casei LMG S-19264T (=DSM 44701T), isolated from a smear-ripened cheese.</title>
        <authorList>
            <consortium name="US DOE Joint Genome Institute (JGI-PGF)"/>
            <person name="Walter F."/>
            <person name="Albersmeier A."/>
            <person name="Kalinowski J."/>
            <person name="Ruckert C."/>
        </authorList>
    </citation>
    <scope>NUCLEOTIDE SEQUENCE [LARGE SCALE GENOMIC DNA]</scope>
    <source>
        <strain evidence="3 4">CGMCC 4.7215</strain>
    </source>
</reference>
<organism evidence="3 4">
    <name type="scientific">Halovenus rubra</name>
    <dbReference type="NCBI Taxonomy" id="869890"/>
    <lineage>
        <taxon>Archaea</taxon>
        <taxon>Methanobacteriati</taxon>
        <taxon>Methanobacteriota</taxon>
        <taxon>Stenosarchaea group</taxon>
        <taxon>Halobacteria</taxon>
        <taxon>Halobacteriales</taxon>
        <taxon>Haloarculaceae</taxon>
        <taxon>Halovenus</taxon>
    </lineage>
</organism>
<keyword evidence="2" id="KW-0812">Transmembrane</keyword>
<dbReference type="AlphaFoldDB" id="A0ABD5X4M1"/>
<feature type="transmembrane region" description="Helical" evidence="2">
    <location>
        <begin position="128"/>
        <end position="147"/>
    </location>
</feature>